<evidence type="ECO:0000256" key="2">
    <source>
        <dbReference type="ARBA" id="ARBA00022679"/>
    </source>
</evidence>
<keyword evidence="1 4" id="KW-0489">Methyltransferase</keyword>
<dbReference type="GO" id="GO:0032259">
    <property type="term" value="P:methylation"/>
    <property type="evidence" value="ECO:0007669"/>
    <property type="project" value="UniProtKB-KW"/>
</dbReference>
<comment type="caution">
    <text evidence="4">The sequence shown here is derived from an EMBL/GenBank/DDBJ whole genome shotgun (WGS) entry which is preliminary data.</text>
</comment>
<dbReference type="InterPro" id="IPR041698">
    <property type="entry name" value="Methyltransf_25"/>
</dbReference>
<dbReference type="AlphaFoldDB" id="A0A7X9X4M6"/>
<dbReference type="Gene3D" id="2.20.25.110">
    <property type="entry name" value="S-adenosyl-L-methionine-dependent methyltransferases"/>
    <property type="match status" value="1"/>
</dbReference>
<evidence type="ECO:0000256" key="1">
    <source>
        <dbReference type="ARBA" id="ARBA00022603"/>
    </source>
</evidence>
<keyword evidence="5" id="KW-1185">Reference proteome</keyword>
<dbReference type="RefSeq" id="WP_169497594.1">
    <property type="nucleotide sequence ID" value="NZ_JABBFZ010000004.1"/>
</dbReference>
<protein>
    <submittedName>
        <fullName evidence="4">Class I SAM-dependent methyltransferase</fullName>
    </submittedName>
</protein>
<dbReference type="InterPro" id="IPR029063">
    <property type="entry name" value="SAM-dependent_MTases_sf"/>
</dbReference>
<accession>A0A7X9X4M6</accession>
<dbReference type="PANTHER" id="PTHR43861:SF1">
    <property type="entry name" value="TRANS-ACONITATE 2-METHYLTRANSFERASE"/>
    <property type="match status" value="1"/>
</dbReference>
<dbReference type="SUPFAM" id="SSF53335">
    <property type="entry name" value="S-adenosyl-L-methionine-dependent methyltransferases"/>
    <property type="match status" value="1"/>
</dbReference>
<dbReference type="CDD" id="cd02440">
    <property type="entry name" value="AdoMet_MTases"/>
    <property type="match status" value="1"/>
</dbReference>
<proteinExistence type="predicted"/>
<dbReference type="EMBL" id="JABBFZ010000004">
    <property type="protein sequence ID" value="NML31335.1"/>
    <property type="molecule type" value="Genomic_DNA"/>
</dbReference>
<evidence type="ECO:0000259" key="3">
    <source>
        <dbReference type="Pfam" id="PF13649"/>
    </source>
</evidence>
<dbReference type="Pfam" id="PF13649">
    <property type="entry name" value="Methyltransf_25"/>
    <property type="match status" value="1"/>
</dbReference>
<dbReference type="Gene3D" id="3.40.50.150">
    <property type="entry name" value="Vaccinia Virus protein VP39"/>
    <property type="match status" value="1"/>
</dbReference>
<dbReference type="Proteomes" id="UP000583127">
    <property type="component" value="Unassembled WGS sequence"/>
</dbReference>
<evidence type="ECO:0000313" key="4">
    <source>
        <dbReference type="EMBL" id="NML31335.1"/>
    </source>
</evidence>
<dbReference type="PANTHER" id="PTHR43861">
    <property type="entry name" value="TRANS-ACONITATE 2-METHYLTRANSFERASE-RELATED"/>
    <property type="match status" value="1"/>
</dbReference>
<sequence>MSNIEDALYADPRLVGIYDLLNSGDSDFKFYLDRLGKENRRVLDLGCGTGTFALRLAAIGHAVVAVDPSPMMVNYAKHRPGSGSIEWIVGDALSPRIRKPFEVATMTGHAFQCLLVDNEMRATLRAVYAALGAGGRFMFETRNPTVQPWTTWNPVCSARSIQSEQYGPVDVFHQCNAVAEPLVEFETHYVFRRDNTRLLSRSKLRFMSAGELATELNAAGFRDIEWFGDWTGTPFHETSSAEIIAICHA</sequence>
<dbReference type="GO" id="GO:0008168">
    <property type="term" value="F:methyltransferase activity"/>
    <property type="evidence" value="ECO:0007669"/>
    <property type="project" value="UniProtKB-KW"/>
</dbReference>
<keyword evidence="2 4" id="KW-0808">Transferase</keyword>
<name>A0A7X9X4M6_9BURK</name>
<reference evidence="4 5" key="1">
    <citation type="submission" date="2020-04" db="EMBL/GenBank/DDBJ databases">
        <title>Paraburkholderia sp. G-4-1-8 isolated from soil.</title>
        <authorList>
            <person name="Dahal R.H."/>
        </authorList>
    </citation>
    <scope>NUCLEOTIDE SEQUENCE [LARGE SCALE GENOMIC DNA]</scope>
    <source>
        <strain evidence="4 5">G-4-1-8</strain>
    </source>
</reference>
<gene>
    <name evidence="4" type="ORF">HHL14_10875</name>
</gene>
<evidence type="ECO:0000313" key="5">
    <source>
        <dbReference type="Proteomes" id="UP000583127"/>
    </source>
</evidence>
<feature type="domain" description="Methyltransferase" evidence="3">
    <location>
        <begin position="42"/>
        <end position="135"/>
    </location>
</feature>
<organism evidence="4 5">
    <name type="scientific">Paraburkholderia antibiotica</name>
    <dbReference type="NCBI Taxonomy" id="2728839"/>
    <lineage>
        <taxon>Bacteria</taxon>
        <taxon>Pseudomonadati</taxon>
        <taxon>Pseudomonadota</taxon>
        <taxon>Betaproteobacteria</taxon>
        <taxon>Burkholderiales</taxon>
        <taxon>Burkholderiaceae</taxon>
        <taxon>Paraburkholderia</taxon>
    </lineage>
</organism>